<dbReference type="OrthoDB" id="9777385at2"/>
<keyword evidence="3" id="KW-1185">Reference proteome</keyword>
<dbReference type="AlphaFoldDB" id="A0A1S8TPP8"/>
<protein>
    <submittedName>
        <fullName evidence="2">Putative hydrolase YxeP</fullName>
        <ecNumber evidence="2">3.-.-.-</ecNumber>
    </submittedName>
</protein>
<feature type="domain" description="Peptidase M20 dimerisation" evidence="1">
    <location>
        <begin position="13"/>
        <end position="84"/>
    </location>
</feature>
<dbReference type="SUPFAM" id="SSF55031">
    <property type="entry name" value="Bacterial exopeptidase dimerisation domain"/>
    <property type="match status" value="1"/>
</dbReference>
<name>A0A1S8TPP8_9CLOT</name>
<gene>
    <name evidence="2" type="primary">yxeP_1</name>
    <name evidence="2" type="ORF">CLPUN_15670</name>
</gene>
<reference evidence="2 3" key="1">
    <citation type="submission" date="2016-05" db="EMBL/GenBank/DDBJ databases">
        <title>Microbial solvent formation.</title>
        <authorList>
            <person name="Poehlein A."/>
            <person name="Montoya Solano J.D."/>
            <person name="Flitsch S."/>
            <person name="Krabben P."/>
            <person name="Duerre P."/>
            <person name="Daniel R."/>
        </authorList>
    </citation>
    <scope>NUCLEOTIDE SEQUENCE [LARGE SCALE GENOMIC DNA]</scope>
    <source>
        <strain evidence="2 3">DSM 2619</strain>
    </source>
</reference>
<comment type="caution">
    <text evidence="2">The sequence shown here is derived from an EMBL/GenBank/DDBJ whole genome shotgun (WGS) entry which is preliminary data.</text>
</comment>
<dbReference type="EC" id="3.-.-.-" evidence="2"/>
<dbReference type="InterPro" id="IPR011650">
    <property type="entry name" value="Peptidase_M20_dimer"/>
</dbReference>
<dbReference type="EMBL" id="LZZM01000099">
    <property type="protein sequence ID" value="OOM79619.1"/>
    <property type="molecule type" value="Genomic_DNA"/>
</dbReference>
<dbReference type="RefSeq" id="WP_077846748.1">
    <property type="nucleotide sequence ID" value="NZ_LZZM01000099.1"/>
</dbReference>
<dbReference type="Proteomes" id="UP000190890">
    <property type="component" value="Unassembled WGS sequence"/>
</dbReference>
<dbReference type="GO" id="GO:0016787">
    <property type="term" value="F:hydrolase activity"/>
    <property type="evidence" value="ECO:0007669"/>
    <property type="project" value="UniProtKB-KW"/>
</dbReference>
<organism evidence="2 3">
    <name type="scientific">Clostridium puniceum</name>
    <dbReference type="NCBI Taxonomy" id="29367"/>
    <lineage>
        <taxon>Bacteria</taxon>
        <taxon>Bacillati</taxon>
        <taxon>Bacillota</taxon>
        <taxon>Clostridia</taxon>
        <taxon>Eubacteriales</taxon>
        <taxon>Clostridiaceae</taxon>
        <taxon>Clostridium</taxon>
    </lineage>
</organism>
<dbReference type="InterPro" id="IPR036264">
    <property type="entry name" value="Bact_exopeptidase_dim_dom"/>
</dbReference>
<dbReference type="STRING" id="29367.CLPUN_15670"/>
<dbReference type="Pfam" id="PF07687">
    <property type="entry name" value="M20_dimer"/>
    <property type="match status" value="1"/>
</dbReference>
<evidence type="ECO:0000313" key="2">
    <source>
        <dbReference type="EMBL" id="OOM79619.1"/>
    </source>
</evidence>
<keyword evidence="2" id="KW-0378">Hydrolase</keyword>
<accession>A0A1S8TPP8</accession>
<evidence type="ECO:0000313" key="3">
    <source>
        <dbReference type="Proteomes" id="UP000190890"/>
    </source>
</evidence>
<evidence type="ECO:0000259" key="1">
    <source>
        <dbReference type="Pfam" id="PF07687"/>
    </source>
</evidence>
<dbReference type="Gene3D" id="3.30.70.360">
    <property type="match status" value="1"/>
</dbReference>
<sequence>MNEIVNKQKSEFHVEIIIKGKGGHSSTPHKTRNPIIIGFEIINAINAKLAYQFDSFDDFTLVPTAFEAGAKENIIPEEAKVTYQGVFVDFSYSKILYELISKTSEAISVLYGANTEISFKNS</sequence>
<proteinExistence type="predicted"/>